<protein>
    <submittedName>
        <fullName evidence="1">Uncharacterized protein</fullName>
    </submittedName>
</protein>
<reference evidence="1" key="2">
    <citation type="submission" date="2025-03" db="EMBL/GenBank/DDBJ databases">
        <authorList>
            <consortium name="ELIXIR-Norway"/>
            <consortium name="Elixir Norway"/>
        </authorList>
    </citation>
    <scope>NUCLEOTIDE SEQUENCE</scope>
</reference>
<organism evidence="1 2">
    <name type="scientific">Rangifer tarandus platyrhynchus</name>
    <name type="common">Svalbard reindeer</name>
    <dbReference type="NCBI Taxonomy" id="3082113"/>
    <lineage>
        <taxon>Eukaryota</taxon>
        <taxon>Metazoa</taxon>
        <taxon>Chordata</taxon>
        <taxon>Craniata</taxon>
        <taxon>Vertebrata</taxon>
        <taxon>Euteleostomi</taxon>
        <taxon>Mammalia</taxon>
        <taxon>Eutheria</taxon>
        <taxon>Laurasiatheria</taxon>
        <taxon>Artiodactyla</taxon>
        <taxon>Ruminantia</taxon>
        <taxon>Pecora</taxon>
        <taxon>Cervidae</taxon>
        <taxon>Odocoileinae</taxon>
        <taxon>Rangifer</taxon>
    </lineage>
</organism>
<sequence length="108" mass="11967">MLRNKRSHRVVSPASSSTKEVLPLRKGSANYLQFACDHLDQVRRGEKPSGIHFLRSSFTNNRADAFSPGSASQLVETPQGPQDCHINLPPPRLLACCSFAGFYKEPQL</sequence>
<evidence type="ECO:0000313" key="2">
    <source>
        <dbReference type="Proteomes" id="UP001162501"/>
    </source>
</evidence>
<dbReference type="EMBL" id="OX596090">
    <property type="protein sequence ID" value="CAN0541083.1"/>
    <property type="molecule type" value="Genomic_DNA"/>
</dbReference>
<dbReference type="Proteomes" id="UP001162501">
    <property type="component" value="Chromosome 6"/>
</dbReference>
<evidence type="ECO:0000313" key="1">
    <source>
        <dbReference type="EMBL" id="CAN0541083.1"/>
    </source>
</evidence>
<accession>A0AC60A1C3</accession>
<proteinExistence type="predicted"/>
<gene>
    <name evidence="1" type="ORF">MRATA1EN22A_LOCUS25370</name>
</gene>
<name>A0AC60A1C3_RANTA</name>
<reference evidence="1" key="1">
    <citation type="submission" date="2023-05" db="EMBL/GenBank/DDBJ databases">
        <authorList>
            <consortium name="ELIXIR-Norway"/>
        </authorList>
    </citation>
    <scope>NUCLEOTIDE SEQUENCE</scope>
</reference>